<dbReference type="InterPro" id="IPR036390">
    <property type="entry name" value="WH_DNA-bd_sf"/>
</dbReference>
<dbReference type="InterPro" id="IPR005119">
    <property type="entry name" value="LysR_subst-bd"/>
</dbReference>
<evidence type="ECO:0000313" key="6">
    <source>
        <dbReference type="EMBL" id="GGP49235.1"/>
    </source>
</evidence>
<evidence type="ECO:0000256" key="4">
    <source>
        <dbReference type="ARBA" id="ARBA00023163"/>
    </source>
</evidence>
<dbReference type="RefSeq" id="WP_188918852.1">
    <property type="nucleotide sequence ID" value="NZ_BMQV01000011.1"/>
</dbReference>
<name>A0ABQ2Q6P9_9GAMM</name>
<dbReference type="InterPro" id="IPR058163">
    <property type="entry name" value="LysR-type_TF_proteobact-type"/>
</dbReference>
<accession>A0ABQ2Q6P9</accession>
<organism evidence="6 7">
    <name type="scientific">Shewanella saliphila</name>
    <dbReference type="NCBI Taxonomy" id="2282698"/>
    <lineage>
        <taxon>Bacteria</taxon>
        <taxon>Pseudomonadati</taxon>
        <taxon>Pseudomonadota</taxon>
        <taxon>Gammaproteobacteria</taxon>
        <taxon>Alteromonadales</taxon>
        <taxon>Shewanellaceae</taxon>
        <taxon>Shewanella</taxon>
    </lineage>
</organism>
<dbReference type="PANTHER" id="PTHR30537:SF68">
    <property type="entry name" value="TRANSCRIPTIONAL REGULATOR-RELATED"/>
    <property type="match status" value="1"/>
</dbReference>
<feature type="domain" description="HTH lysR-type" evidence="5">
    <location>
        <begin position="1"/>
        <end position="58"/>
    </location>
</feature>
<dbReference type="PANTHER" id="PTHR30537">
    <property type="entry name" value="HTH-TYPE TRANSCRIPTIONAL REGULATOR"/>
    <property type="match status" value="1"/>
</dbReference>
<evidence type="ECO:0000259" key="5">
    <source>
        <dbReference type="PROSITE" id="PS50931"/>
    </source>
</evidence>
<keyword evidence="7" id="KW-1185">Reference proteome</keyword>
<dbReference type="SUPFAM" id="SSF46785">
    <property type="entry name" value="Winged helix' DNA-binding domain"/>
    <property type="match status" value="1"/>
</dbReference>
<reference evidence="7" key="1">
    <citation type="journal article" date="2019" name="Int. J. Syst. Evol. Microbiol.">
        <title>The Global Catalogue of Microorganisms (GCM) 10K type strain sequencing project: providing services to taxonomists for standard genome sequencing and annotation.</title>
        <authorList>
            <consortium name="The Broad Institute Genomics Platform"/>
            <consortium name="The Broad Institute Genome Sequencing Center for Infectious Disease"/>
            <person name="Wu L."/>
            <person name="Ma J."/>
        </authorList>
    </citation>
    <scope>NUCLEOTIDE SEQUENCE [LARGE SCALE GENOMIC DNA]</scope>
    <source>
        <strain evidence="7">JCM 32304</strain>
    </source>
</reference>
<keyword evidence="2" id="KW-0805">Transcription regulation</keyword>
<sequence length="314" mass="35234">MDLNRVQIFSQVVEQGSFTGAAKALGITKATVSRKVAELEADVGVQLLFRTTRALKLTEAGSSYYHRINKILQDLQSAEDLLSASQQDIKGNLKIICPIELGQLFLGRIFARFLAAYPNMTIDAELTNRKVDVIEEGVDFLFQITEVHDPKLQSYSLVIANRQLMASPDYLKRHGTPKVPQDLINHTAIKLQSAHINGGWRIFDGNQWFDLDPPAQLKVNNVTFAREAAIEGLGITAVPVIIAQEAITNQQLTPILEDFPMAQTKVTLSFPQRVYMPRKYIVFIEFLYAALIENWGENVLEIPEFINVKVHQNG</sequence>
<dbReference type="CDD" id="cd08422">
    <property type="entry name" value="PBP2_CrgA_like"/>
    <property type="match status" value="1"/>
</dbReference>
<dbReference type="Proteomes" id="UP000654367">
    <property type="component" value="Unassembled WGS sequence"/>
</dbReference>
<dbReference type="Gene3D" id="1.10.10.10">
    <property type="entry name" value="Winged helix-like DNA-binding domain superfamily/Winged helix DNA-binding domain"/>
    <property type="match status" value="1"/>
</dbReference>
<dbReference type="EMBL" id="BMQV01000011">
    <property type="protein sequence ID" value="GGP49235.1"/>
    <property type="molecule type" value="Genomic_DNA"/>
</dbReference>
<comment type="caution">
    <text evidence="6">The sequence shown here is derived from an EMBL/GenBank/DDBJ whole genome shotgun (WGS) entry which is preliminary data.</text>
</comment>
<dbReference type="InterPro" id="IPR036388">
    <property type="entry name" value="WH-like_DNA-bd_sf"/>
</dbReference>
<comment type="similarity">
    <text evidence="1">Belongs to the LysR transcriptional regulatory family.</text>
</comment>
<dbReference type="Pfam" id="PF00126">
    <property type="entry name" value="HTH_1"/>
    <property type="match status" value="1"/>
</dbReference>
<dbReference type="Gene3D" id="3.40.190.290">
    <property type="match status" value="1"/>
</dbReference>
<proteinExistence type="inferred from homology"/>
<protein>
    <submittedName>
        <fullName evidence="6">LysR family transcriptional regulator</fullName>
    </submittedName>
</protein>
<gene>
    <name evidence="6" type="ORF">GCM10009409_14700</name>
</gene>
<keyword evidence="4" id="KW-0804">Transcription</keyword>
<dbReference type="InterPro" id="IPR000847">
    <property type="entry name" value="LysR_HTH_N"/>
</dbReference>
<dbReference type="Pfam" id="PF03466">
    <property type="entry name" value="LysR_substrate"/>
    <property type="match status" value="1"/>
</dbReference>
<evidence type="ECO:0000256" key="1">
    <source>
        <dbReference type="ARBA" id="ARBA00009437"/>
    </source>
</evidence>
<keyword evidence="3" id="KW-0238">DNA-binding</keyword>
<evidence type="ECO:0000313" key="7">
    <source>
        <dbReference type="Proteomes" id="UP000654367"/>
    </source>
</evidence>
<dbReference type="SUPFAM" id="SSF53850">
    <property type="entry name" value="Periplasmic binding protein-like II"/>
    <property type="match status" value="1"/>
</dbReference>
<evidence type="ECO:0000256" key="2">
    <source>
        <dbReference type="ARBA" id="ARBA00023015"/>
    </source>
</evidence>
<dbReference type="PROSITE" id="PS50931">
    <property type="entry name" value="HTH_LYSR"/>
    <property type="match status" value="1"/>
</dbReference>
<evidence type="ECO:0000256" key="3">
    <source>
        <dbReference type="ARBA" id="ARBA00023125"/>
    </source>
</evidence>